<evidence type="ECO:0008006" key="3">
    <source>
        <dbReference type="Google" id="ProtNLM"/>
    </source>
</evidence>
<comment type="caution">
    <text evidence="1">The sequence shown here is derived from an EMBL/GenBank/DDBJ whole genome shotgun (WGS) entry which is preliminary data.</text>
</comment>
<dbReference type="EMBL" id="JAAAUY010001195">
    <property type="protein sequence ID" value="KAF9323879.1"/>
    <property type="molecule type" value="Genomic_DNA"/>
</dbReference>
<accession>A0A9P5SB95</accession>
<proteinExistence type="predicted"/>
<sequence length="529" mass="59992">MTTASVFDIHLLVETISRNLSPHDIRYCTLVCHTWYTRFSPFLWRNIRVFQKLACDRLHYPEAQTALVRYAHNVRSVHSFWPRAEATLAAHAINNLTVLKISSTGSVPAFVDLFSHSHSLRMLDMTCLLQDKALVERFISVLRSHPQLQELRMRLFNTPRQTTRRILLCCGNLDKILIKVSMGVEGPVPTNGSILAEMVELAGSESPSFKVRDLEINSGIKLGDPLFLLLELCPNVERFAAPSSYYWSQILTDAVSEVVTELALRVRSTMKWLRHLDMGVSDMHGQYAADIIVACSDLITYVGLHDQREPQIAISALQSMHRDTLTVVDLCASGLVWTASGILQSFLCACPNILSFTAMGPLDPRKTPPYKGYIVPEEQRQQEVTERSSGSMWMCKGLKNLKLTFKSRCWNGGPRELQESEHEQGSVHDLDSQVEYVPESLIEQLGSLAMLQELWLGRATSLLEGAEYTFWDLTEDQVETSQKQASRLLATLATLPWIRRLEFQGLREVMDDGEIEDAKQFWRHVVEVK</sequence>
<evidence type="ECO:0000313" key="2">
    <source>
        <dbReference type="Proteomes" id="UP000696485"/>
    </source>
</evidence>
<gene>
    <name evidence="1" type="ORF">BG006_001040</name>
</gene>
<reference evidence="1" key="1">
    <citation type="journal article" date="2020" name="Fungal Divers.">
        <title>Resolving the Mortierellaceae phylogeny through synthesis of multi-gene phylogenetics and phylogenomics.</title>
        <authorList>
            <person name="Vandepol N."/>
            <person name="Liber J."/>
            <person name="Desiro A."/>
            <person name="Na H."/>
            <person name="Kennedy M."/>
            <person name="Barry K."/>
            <person name="Grigoriev I.V."/>
            <person name="Miller A.N."/>
            <person name="O'Donnell K."/>
            <person name="Stajich J.E."/>
            <person name="Bonito G."/>
        </authorList>
    </citation>
    <scope>NUCLEOTIDE SEQUENCE</scope>
    <source>
        <strain evidence="1">NVP1</strain>
    </source>
</reference>
<keyword evidence="2" id="KW-1185">Reference proteome</keyword>
<evidence type="ECO:0000313" key="1">
    <source>
        <dbReference type="EMBL" id="KAF9323879.1"/>
    </source>
</evidence>
<name>A0A9P5SB95_9FUNG</name>
<organism evidence="1 2">
    <name type="scientific">Podila minutissima</name>
    <dbReference type="NCBI Taxonomy" id="64525"/>
    <lineage>
        <taxon>Eukaryota</taxon>
        <taxon>Fungi</taxon>
        <taxon>Fungi incertae sedis</taxon>
        <taxon>Mucoromycota</taxon>
        <taxon>Mortierellomycotina</taxon>
        <taxon>Mortierellomycetes</taxon>
        <taxon>Mortierellales</taxon>
        <taxon>Mortierellaceae</taxon>
        <taxon>Podila</taxon>
    </lineage>
</organism>
<dbReference type="AlphaFoldDB" id="A0A9P5SB95"/>
<dbReference type="Gene3D" id="3.80.10.10">
    <property type="entry name" value="Ribonuclease Inhibitor"/>
    <property type="match status" value="1"/>
</dbReference>
<protein>
    <recommendedName>
        <fullName evidence="3">F-box domain-containing protein</fullName>
    </recommendedName>
</protein>
<dbReference type="Proteomes" id="UP000696485">
    <property type="component" value="Unassembled WGS sequence"/>
</dbReference>
<dbReference type="InterPro" id="IPR032675">
    <property type="entry name" value="LRR_dom_sf"/>
</dbReference>